<keyword evidence="4" id="KW-1185">Reference proteome</keyword>
<comment type="caution">
    <text evidence="3">The sequence shown here is derived from an EMBL/GenBank/DDBJ whole genome shotgun (WGS) entry which is preliminary data.</text>
</comment>
<dbReference type="EMBL" id="JBHUOZ010000001">
    <property type="protein sequence ID" value="MFD2919575.1"/>
    <property type="molecule type" value="Genomic_DNA"/>
</dbReference>
<evidence type="ECO:0000313" key="3">
    <source>
        <dbReference type="EMBL" id="MFD2919575.1"/>
    </source>
</evidence>
<evidence type="ECO:0000313" key="4">
    <source>
        <dbReference type="Proteomes" id="UP001597511"/>
    </source>
</evidence>
<dbReference type="Proteomes" id="UP001597511">
    <property type="component" value="Unassembled WGS sequence"/>
</dbReference>
<keyword evidence="2" id="KW-0732">Signal</keyword>
<reference evidence="4" key="1">
    <citation type="journal article" date="2019" name="Int. J. Syst. Evol. Microbiol.">
        <title>The Global Catalogue of Microorganisms (GCM) 10K type strain sequencing project: providing services to taxonomists for standard genome sequencing and annotation.</title>
        <authorList>
            <consortium name="The Broad Institute Genomics Platform"/>
            <consortium name="The Broad Institute Genome Sequencing Center for Infectious Disease"/>
            <person name="Wu L."/>
            <person name="Ma J."/>
        </authorList>
    </citation>
    <scope>NUCLEOTIDE SEQUENCE [LARGE SCALE GENOMIC DNA]</scope>
    <source>
        <strain evidence="4">KCTC 23299</strain>
    </source>
</reference>
<protein>
    <submittedName>
        <fullName evidence="3">Uncharacterized protein</fullName>
    </submittedName>
</protein>
<sequence length="568" mass="64707">MRPYLLLLCLLTTVTLCAQRPSVKWGQEFKIGKGSTDLQVIHADKSGVYLQEGHFVNSFIMGAWAKHTAKLIKLDKNLIEVYDKDYNKELKGKSFMQFFALQEKLFAFASESKKNNNLVIYAAEVDKNSGDLIKEWQELSNINLDSKKDRADFKITYNTDSTTFLVVNSLESNNKNTYQLTEFSRELKALGKTINITNQYDKDSYKLEDLIYTPEKKIFLIGRTYEFMEGKKKKAKFLAFASYNISLYNDKGVLEKELNTTINGKWLNSAKLVFDKNHHIALAAFYSNDKKNKSIDGLLVQRINTLNGEVISTTEKTIDQSMLASVKETEDSEDEEETKAEKKEREAAKKEKEEDEGFSRNMVFRNIYFTNDGGLILMAEEYNEYRRTSYSYNTNGIGSKQHTQITQVYECGDIMISKIEANNNIGWIKVLPKNQLEIFTGNSDQLSFDIKMDRFFANSTTPFYAGYGSMQINNSILLFFNDNTNNSSVTEPGNKVKKIQTYKKSSCFTVTVDVATGKIARKLFFSNDGIPTAMPRLSSIFGKDMYLVGKTYTGLIKSKVSVGKITVK</sequence>
<proteinExistence type="predicted"/>
<evidence type="ECO:0000256" key="1">
    <source>
        <dbReference type="SAM" id="MobiDB-lite"/>
    </source>
</evidence>
<feature type="region of interest" description="Disordered" evidence="1">
    <location>
        <begin position="322"/>
        <end position="355"/>
    </location>
</feature>
<name>A0ABW6A2M3_9BACT</name>
<gene>
    <name evidence="3" type="ORF">ACFS6H_07655</name>
</gene>
<accession>A0ABW6A2M3</accession>
<organism evidence="3 4">
    <name type="scientific">Terrimonas rubra</name>
    <dbReference type="NCBI Taxonomy" id="1035890"/>
    <lineage>
        <taxon>Bacteria</taxon>
        <taxon>Pseudomonadati</taxon>
        <taxon>Bacteroidota</taxon>
        <taxon>Chitinophagia</taxon>
        <taxon>Chitinophagales</taxon>
        <taxon>Chitinophagaceae</taxon>
        <taxon>Terrimonas</taxon>
    </lineage>
</organism>
<evidence type="ECO:0000256" key="2">
    <source>
        <dbReference type="SAM" id="SignalP"/>
    </source>
</evidence>
<dbReference type="RefSeq" id="WP_386096898.1">
    <property type="nucleotide sequence ID" value="NZ_JBHUOZ010000001.1"/>
</dbReference>
<feature type="compositionally biased region" description="Basic and acidic residues" evidence="1">
    <location>
        <begin position="339"/>
        <end position="352"/>
    </location>
</feature>
<feature type="signal peptide" evidence="2">
    <location>
        <begin position="1"/>
        <end position="18"/>
    </location>
</feature>
<feature type="chain" id="PRO_5045419732" evidence="2">
    <location>
        <begin position="19"/>
        <end position="568"/>
    </location>
</feature>